<dbReference type="Proteomes" id="UP000250321">
    <property type="component" value="Unassembled WGS sequence"/>
</dbReference>
<evidence type="ECO:0000313" key="2">
    <source>
        <dbReference type="Proteomes" id="UP000250321"/>
    </source>
</evidence>
<protein>
    <submittedName>
        <fullName evidence="1">Putative FBD-associated F-box protein</fullName>
    </submittedName>
</protein>
<organism evidence="1 2">
    <name type="scientific">Prunus yedoensis var. nudiflora</name>
    <dbReference type="NCBI Taxonomy" id="2094558"/>
    <lineage>
        <taxon>Eukaryota</taxon>
        <taxon>Viridiplantae</taxon>
        <taxon>Streptophyta</taxon>
        <taxon>Embryophyta</taxon>
        <taxon>Tracheophyta</taxon>
        <taxon>Spermatophyta</taxon>
        <taxon>Magnoliopsida</taxon>
        <taxon>eudicotyledons</taxon>
        <taxon>Gunneridae</taxon>
        <taxon>Pentapetalae</taxon>
        <taxon>rosids</taxon>
        <taxon>fabids</taxon>
        <taxon>Rosales</taxon>
        <taxon>Rosaceae</taxon>
        <taxon>Amygdaloideae</taxon>
        <taxon>Amygdaleae</taxon>
        <taxon>Prunus</taxon>
    </lineage>
</organism>
<reference evidence="1 2" key="1">
    <citation type="submission" date="2018-02" db="EMBL/GenBank/DDBJ databases">
        <title>Draft genome of wild Prunus yedoensis var. nudiflora.</title>
        <authorList>
            <person name="Baek S."/>
            <person name="Kim J.-H."/>
            <person name="Choi K."/>
            <person name="Kim G.-B."/>
            <person name="Cho A."/>
            <person name="Jang H."/>
            <person name="Shin C.-H."/>
            <person name="Yu H.-J."/>
            <person name="Mun J.-H."/>
        </authorList>
    </citation>
    <scope>NUCLEOTIDE SEQUENCE [LARGE SCALE GENOMIC DNA]</scope>
    <source>
        <strain evidence="2">cv. Jeju island</strain>
        <tissue evidence="1">Leaf</tissue>
    </source>
</reference>
<comment type="caution">
    <text evidence="1">The sequence shown here is derived from an EMBL/GenBank/DDBJ whole genome shotgun (WGS) entry which is preliminary data.</text>
</comment>
<keyword evidence="2" id="KW-1185">Reference proteome</keyword>
<gene>
    <name evidence="1" type="ORF">Pyn_30148</name>
</gene>
<evidence type="ECO:0000313" key="1">
    <source>
        <dbReference type="EMBL" id="PQP92360.1"/>
    </source>
</evidence>
<sequence length="150" mass="16985">MIKKISIETPNLVSYKYIGHKFPPSISLNSMKLEEVYLTLEPGSDIGTSWFLQLLEHLGKFTPKQGLVLKILSPPVIRFAQEELREETSSPVSKIKYLEVGVSCSSIDHTALIDGLLWRCRPINLFIFADERKLAIKNLSTTWMDAACFV</sequence>
<dbReference type="OrthoDB" id="1164636at2759"/>
<dbReference type="AlphaFoldDB" id="A0A314XKY8"/>
<accession>A0A314XKY8</accession>
<proteinExistence type="predicted"/>
<dbReference type="EMBL" id="PJQY01002587">
    <property type="protein sequence ID" value="PQP92360.1"/>
    <property type="molecule type" value="Genomic_DNA"/>
</dbReference>
<name>A0A314XKY8_PRUYE</name>
<dbReference type="STRING" id="2094558.A0A314XKY8"/>